<sequence>MLEIPRSSIILFLKRFFINYIIMTPPDRPLPSSAFIPFDSFDAVRFISDPRRCAEIKAIQQELWTMEKESARYVIPYAEEYPPLVDQFNTRGQLSVRDAAFASTFEAACIFLADPFEDQFLNRTLWVYRSLRLLELSGKLRKESRTGNILLIGTADTLPEITAFDIDITVTDPTSIQRHGQEVLTRLDRCKPRQKPLFHGELIKASQELYQTLRIGRRINPQQQTIVAVEPNPVHINQYEMLMVKSTLRKAPHMVANITLGDFMHLSGPNIPSRFTLIASLRSEPMMWSDFDRINLTGLSADIRLLQQRIPTEILKKFLSDISGIIGCLQTSLDTRGQFLFSVGAGQDERVNDLTRRIALMGWLLTTLRAMGYTVLDQWSVNTREKFEHWPEHNASAEMCSLVTEPIRLKQESVIPLPRSGTIFPGDTLKQPVPAKPKGNRGKGRQRRRSGRRY</sequence>
<comment type="caution">
    <text evidence="2">The sequence shown here is derived from an EMBL/GenBank/DDBJ whole genome shotgun (WGS) entry which is preliminary data.</text>
</comment>
<proteinExistence type="predicted"/>
<protein>
    <submittedName>
        <fullName evidence="2">Uncharacterized protein</fullName>
    </submittedName>
</protein>
<name>A0A1F5YIR8_9BACT</name>
<accession>A0A1F5YIR8</accession>
<gene>
    <name evidence="2" type="ORF">A2Y99_01775</name>
</gene>
<feature type="region of interest" description="Disordered" evidence="1">
    <location>
        <begin position="420"/>
        <end position="454"/>
    </location>
</feature>
<evidence type="ECO:0000313" key="2">
    <source>
        <dbReference type="EMBL" id="OGF99761.1"/>
    </source>
</evidence>
<evidence type="ECO:0000313" key="3">
    <source>
        <dbReference type="Proteomes" id="UP000178230"/>
    </source>
</evidence>
<reference evidence="2 3" key="1">
    <citation type="journal article" date="2016" name="Nat. Commun.">
        <title>Thousands of microbial genomes shed light on interconnected biogeochemical processes in an aquifer system.</title>
        <authorList>
            <person name="Anantharaman K."/>
            <person name="Brown C.T."/>
            <person name="Hug L.A."/>
            <person name="Sharon I."/>
            <person name="Castelle C.J."/>
            <person name="Probst A.J."/>
            <person name="Thomas B.C."/>
            <person name="Singh A."/>
            <person name="Wilkins M.J."/>
            <person name="Karaoz U."/>
            <person name="Brodie E.L."/>
            <person name="Williams K.H."/>
            <person name="Hubbard S.S."/>
            <person name="Banfield J.F."/>
        </authorList>
    </citation>
    <scope>NUCLEOTIDE SEQUENCE [LARGE SCALE GENOMIC DNA]</scope>
</reference>
<organism evidence="2 3">
    <name type="scientific">Candidatus Gottesmanbacteria bacterium RBG_13_37_7</name>
    <dbReference type="NCBI Taxonomy" id="1798369"/>
    <lineage>
        <taxon>Bacteria</taxon>
        <taxon>Candidatus Gottesmaniibacteriota</taxon>
    </lineage>
</organism>
<dbReference type="Proteomes" id="UP000178230">
    <property type="component" value="Unassembled WGS sequence"/>
</dbReference>
<evidence type="ECO:0000256" key="1">
    <source>
        <dbReference type="SAM" id="MobiDB-lite"/>
    </source>
</evidence>
<dbReference type="EMBL" id="MFIY01000042">
    <property type="protein sequence ID" value="OGF99761.1"/>
    <property type="molecule type" value="Genomic_DNA"/>
</dbReference>
<feature type="compositionally biased region" description="Basic residues" evidence="1">
    <location>
        <begin position="438"/>
        <end position="454"/>
    </location>
</feature>
<dbReference type="AlphaFoldDB" id="A0A1F5YIR8"/>